<dbReference type="InterPro" id="IPR036271">
    <property type="entry name" value="Tet_transcr_reg_TetR-rel_C_sf"/>
</dbReference>
<comment type="caution">
    <text evidence="7">The sequence shown here is derived from an EMBL/GenBank/DDBJ whole genome shotgun (WGS) entry which is preliminary data.</text>
</comment>
<dbReference type="RefSeq" id="WP_345415034.1">
    <property type="nucleotide sequence ID" value="NZ_BAABGT010000027.1"/>
</dbReference>
<dbReference type="PROSITE" id="PS50977">
    <property type="entry name" value="HTH_TETR_2"/>
    <property type="match status" value="1"/>
</dbReference>
<dbReference type="Proteomes" id="UP001501598">
    <property type="component" value="Unassembled WGS sequence"/>
</dbReference>
<accession>A0ABP8RPK0</accession>
<dbReference type="PANTHER" id="PTHR30055:SF219">
    <property type="entry name" value="TRANSCRIPTIONAL REGULATORY PROTEIN"/>
    <property type="match status" value="1"/>
</dbReference>
<reference evidence="8" key="1">
    <citation type="journal article" date="2019" name="Int. J. Syst. Evol. Microbiol.">
        <title>The Global Catalogue of Microorganisms (GCM) 10K type strain sequencing project: providing services to taxonomists for standard genome sequencing and annotation.</title>
        <authorList>
            <consortium name="The Broad Institute Genomics Platform"/>
            <consortium name="The Broad Institute Genome Sequencing Center for Infectious Disease"/>
            <person name="Wu L."/>
            <person name="Ma J."/>
        </authorList>
    </citation>
    <scope>NUCLEOTIDE SEQUENCE [LARGE SCALE GENOMIC DNA]</scope>
    <source>
        <strain evidence="8">JCM 17906</strain>
    </source>
</reference>
<evidence type="ECO:0000313" key="7">
    <source>
        <dbReference type="EMBL" id="GAA4543430.1"/>
    </source>
</evidence>
<evidence type="ECO:0000313" key="8">
    <source>
        <dbReference type="Proteomes" id="UP001501598"/>
    </source>
</evidence>
<name>A0ABP8RPK0_9PSEU</name>
<sequence length="194" mass="20931">MGHREDLLDGAADCLYTKGFGRTTARDVVAVSGTNLASIGYHFGSKDALLTEAAVRGANEWAQALDAALGRVDPAASPDDRVTQTWSAIVELFRTDRKLWTTYVESLAEAARSPRLHDALVGSQRETREELASMFHALPDDAVEADRRARVLGGFYQSLLTGLMVQWVLDPDTAPTGAEVAEAIRMLVGSAELA</sequence>
<dbReference type="PANTHER" id="PTHR30055">
    <property type="entry name" value="HTH-TYPE TRANSCRIPTIONAL REGULATOR RUTR"/>
    <property type="match status" value="1"/>
</dbReference>
<keyword evidence="1" id="KW-0678">Repressor</keyword>
<evidence type="ECO:0000256" key="3">
    <source>
        <dbReference type="ARBA" id="ARBA00023125"/>
    </source>
</evidence>
<dbReference type="EMBL" id="BAABGT010000027">
    <property type="protein sequence ID" value="GAA4543430.1"/>
    <property type="molecule type" value="Genomic_DNA"/>
</dbReference>
<evidence type="ECO:0000256" key="1">
    <source>
        <dbReference type="ARBA" id="ARBA00022491"/>
    </source>
</evidence>
<dbReference type="InterPro" id="IPR009057">
    <property type="entry name" value="Homeodomain-like_sf"/>
</dbReference>
<proteinExistence type="predicted"/>
<feature type="DNA-binding region" description="H-T-H motif" evidence="5">
    <location>
        <begin position="24"/>
        <end position="43"/>
    </location>
</feature>
<protein>
    <submittedName>
        <fullName evidence="7">TetR/AcrR family transcriptional regulator</fullName>
    </submittedName>
</protein>
<evidence type="ECO:0000256" key="5">
    <source>
        <dbReference type="PROSITE-ProRule" id="PRU00335"/>
    </source>
</evidence>
<organism evidence="7 8">
    <name type="scientific">Pseudonocardia xishanensis</name>
    <dbReference type="NCBI Taxonomy" id="630995"/>
    <lineage>
        <taxon>Bacteria</taxon>
        <taxon>Bacillati</taxon>
        <taxon>Actinomycetota</taxon>
        <taxon>Actinomycetes</taxon>
        <taxon>Pseudonocardiales</taxon>
        <taxon>Pseudonocardiaceae</taxon>
        <taxon>Pseudonocardia</taxon>
    </lineage>
</organism>
<dbReference type="Pfam" id="PF13977">
    <property type="entry name" value="TetR_C_6"/>
    <property type="match status" value="1"/>
</dbReference>
<keyword evidence="2" id="KW-0805">Transcription regulation</keyword>
<dbReference type="Pfam" id="PF00440">
    <property type="entry name" value="TetR_N"/>
    <property type="match status" value="1"/>
</dbReference>
<keyword evidence="8" id="KW-1185">Reference proteome</keyword>
<feature type="domain" description="HTH tetR-type" evidence="6">
    <location>
        <begin position="1"/>
        <end position="61"/>
    </location>
</feature>
<dbReference type="InterPro" id="IPR039538">
    <property type="entry name" value="BetI_C"/>
</dbReference>
<evidence type="ECO:0000256" key="2">
    <source>
        <dbReference type="ARBA" id="ARBA00023015"/>
    </source>
</evidence>
<dbReference type="Gene3D" id="1.10.357.10">
    <property type="entry name" value="Tetracycline Repressor, domain 2"/>
    <property type="match status" value="1"/>
</dbReference>
<dbReference type="InterPro" id="IPR001647">
    <property type="entry name" value="HTH_TetR"/>
</dbReference>
<dbReference type="SUPFAM" id="SSF48498">
    <property type="entry name" value="Tetracyclin repressor-like, C-terminal domain"/>
    <property type="match status" value="1"/>
</dbReference>
<keyword evidence="3 5" id="KW-0238">DNA-binding</keyword>
<gene>
    <name evidence="7" type="ORF">GCM10023175_20190</name>
</gene>
<dbReference type="InterPro" id="IPR050109">
    <property type="entry name" value="HTH-type_TetR-like_transc_reg"/>
</dbReference>
<evidence type="ECO:0000256" key="4">
    <source>
        <dbReference type="ARBA" id="ARBA00023163"/>
    </source>
</evidence>
<keyword evidence="4" id="KW-0804">Transcription</keyword>
<evidence type="ECO:0000259" key="6">
    <source>
        <dbReference type="PROSITE" id="PS50977"/>
    </source>
</evidence>
<dbReference type="SUPFAM" id="SSF46689">
    <property type="entry name" value="Homeodomain-like"/>
    <property type="match status" value="1"/>
</dbReference>